<evidence type="ECO:0000313" key="2">
    <source>
        <dbReference type="Proteomes" id="UP000233564"/>
    </source>
</evidence>
<dbReference type="EMBL" id="NVXX01000009">
    <property type="protein sequence ID" value="PKH24085.1"/>
    <property type="molecule type" value="Genomic_DNA"/>
</dbReference>
<proteinExistence type="predicted"/>
<protein>
    <submittedName>
        <fullName evidence="1">Uncharacterized protein</fullName>
    </submittedName>
</protein>
<reference evidence="1 2" key="1">
    <citation type="submission" date="2017-08" db="EMBL/GenBank/DDBJ databases">
        <authorList>
            <person name="de Groot N.N."/>
        </authorList>
    </citation>
    <scope>NUCLEOTIDE SEQUENCE [LARGE SCALE GENOMIC DNA]</scope>
    <source>
        <strain evidence="1 2">PfR 37</strain>
    </source>
</reference>
<organism evidence="1 2">
    <name type="scientific">Pseudomonas fluorescens</name>
    <dbReference type="NCBI Taxonomy" id="294"/>
    <lineage>
        <taxon>Bacteria</taxon>
        <taxon>Pseudomonadati</taxon>
        <taxon>Pseudomonadota</taxon>
        <taxon>Gammaproteobacteria</taxon>
        <taxon>Pseudomonadales</taxon>
        <taxon>Pseudomonadaceae</taxon>
        <taxon>Pseudomonas</taxon>
    </lineage>
</organism>
<sequence length="80" mass="8901">MAAMERSEVSSEGLLYAQLKCTVQDKAAGIFLPVHYCVIVNPIYWMGIQPAHDENFVVEDLSKHQRGLNLKGIAKILDAD</sequence>
<comment type="caution">
    <text evidence="1">The sequence shown here is derived from an EMBL/GenBank/DDBJ whole genome shotgun (WGS) entry which is preliminary data.</text>
</comment>
<name>A0A2N1EB94_PSEFL</name>
<dbReference type="AlphaFoldDB" id="A0A2N1EB94"/>
<gene>
    <name evidence="1" type="ORF">CIB54_06905</name>
</gene>
<accession>A0A2N1EB94</accession>
<evidence type="ECO:0000313" key="1">
    <source>
        <dbReference type="EMBL" id="PKH24085.1"/>
    </source>
</evidence>
<dbReference type="Proteomes" id="UP000233564">
    <property type="component" value="Unassembled WGS sequence"/>
</dbReference>